<feature type="region of interest" description="Disordered" evidence="1">
    <location>
        <begin position="52"/>
        <end position="73"/>
    </location>
</feature>
<feature type="region of interest" description="Disordered" evidence="1">
    <location>
        <begin position="1"/>
        <end position="20"/>
    </location>
</feature>
<name>A0ABP4XXJ9_9MICO</name>
<dbReference type="InterPro" id="IPR014710">
    <property type="entry name" value="RmlC-like_jellyroll"/>
</dbReference>
<feature type="compositionally biased region" description="Basic and acidic residues" evidence="1">
    <location>
        <begin position="62"/>
        <end position="73"/>
    </location>
</feature>
<dbReference type="SUPFAM" id="SSF51182">
    <property type="entry name" value="RmlC-like cupins"/>
    <property type="match status" value="1"/>
</dbReference>
<keyword evidence="3" id="KW-1185">Reference proteome</keyword>
<dbReference type="RefSeq" id="WP_344085017.1">
    <property type="nucleotide sequence ID" value="NZ_BAAAPO010000034.1"/>
</dbReference>
<evidence type="ECO:0000313" key="3">
    <source>
        <dbReference type="Proteomes" id="UP001499938"/>
    </source>
</evidence>
<dbReference type="Proteomes" id="UP001499938">
    <property type="component" value="Unassembled WGS sequence"/>
</dbReference>
<accession>A0ABP4XXJ9</accession>
<sequence>MDGQLTIHLREPGSSDTQRSVTLSAGQLYVVPRGVEHCPTADDEASILMFEPSLTPNTGDAGGERTKEPQDLA</sequence>
<dbReference type="InterPro" id="IPR011051">
    <property type="entry name" value="RmlC_Cupin_sf"/>
</dbReference>
<proteinExistence type="predicted"/>
<gene>
    <name evidence="2" type="ORF">GCM10009811_22100</name>
</gene>
<protein>
    <submittedName>
        <fullName evidence="2">Uncharacterized protein</fullName>
    </submittedName>
</protein>
<comment type="caution">
    <text evidence="2">The sequence shown here is derived from an EMBL/GenBank/DDBJ whole genome shotgun (WGS) entry which is preliminary data.</text>
</comment>
<evidence type="ECO:0000313" key="2">
    <source>
        <dbReference type="EMBL" id="GAA1797500.1"/>
    </source>
</evidence>
<dbReference type="Gene3D" id="2.60.120.10">
    <property type="entry name" value="Jelly Rolls"/>
    <property type="match status" value="1"/>
</dbReference>
<reference evidence="3" key="1">
    <citation type="journal article" date="2019" name="Int. J. Syst. Evol. Microbiol.">
        <title>The Global Catalogue of Microorganisms (GCM) 10K type strain sequencing project: providing services to taxonomists for standard genome sequencing and annotation.</title>
        <authorList>
            <consortium name="The Broad Institute Genomics Platform"/>
            <consortium name="The Broad Institute Genome Sequencing Center for Infectious Disease"/>
            <person name="Wu L."/>
            <person name="Ma J."/>
        </authorList>
    </citation>
    <scope>NUCLEOTIDE SEQUENCE [LARGE SCALE GENOMIC DNA]</scope>
    <source>
        <strain evidence="3">JCM 15592</strain>
    </source>
</reference>
<organism evidence="2 3">
    <name type="scientific">Nostocoides veronense</name>
    <dbReference type="NCBI Taxonomy" id="330836"/>
    <lineage>
        <taxon>Bacteria</taxon>
        <taxon>Bacillati</taxon>
        <taxon>Actinomycetota</taxon>
        <taxon>Actinomycetes</taxon>
        <taxon>Micrococcales</taxon>
        <taxon>Intrasporangiaceae</taxon>
        <taxon>Nostocoides</taxon>
    </lineage>
</organism>
<evidence type="ECO:0000256" key="1">
    <source>
        <dbReference type="SAM" id="MobiDB-lite"/>
    </source>
</evidence>
<dbReference type="EMBL" id="BAAAPO010000034">
    <property type="protein sequence ID" value="GAA1797500.1"/>
    <property type="molecule type" value="Genomic_DNA"/>
</dbReference>